<dbReference type="AlphaFoldDB" id="A0AA51X8K0"/>
<reference evidence="1 2" key="1">
    <citation type="submission" date="2023-08" db="EMBL/GenBank/DDBJ databases">
        <title>Pleionea litopenaei sp. nov., isolated from stomach of juvenile Litopenaeus vannamei.</title>
        <authorList>
            <person name="Rho A.M."/>
            <person name="Hwang C.Y."/>
        </authorList>
    </citation>
    <scope>NUCLEOTIDE SEQUENCE [LARGE SCALE GENOMIC DNA]</scope>
    <source>
        <strain evidence="1 2">HL-JVS1</strain>
    </source>
</reference>
<dbReference type="Proteomes" id="UP001239782">
    <property type="component" value="Chromosome"/>
</dbReference>
<sequence>MIYLNLSVNNLEESIDFYSKKIGLFSGSYDRLICETGAKLIIDLLEVGSEDHFRVFGSDSHMMSSITIFYEDDIKIDLLGRLKDNGI</sequence>
<proteinExistence type="predicted"/>
<dbReference type="KEGG" id="plei:Q9312_08905"/>
<evidence type="ECO:0000313" key="2">
    <source>
        <dbReference type="Proteomes" id="UP001239782"/>
    </source>
</evidence>
<name>A0AA51X8K0_9GAMM</name>
<accession>A0AA51X8K0</accession>
<evidence type="ECO:0008006" key="3">
    <source>
        <dbReference type="Google" id="ProtNLM"/>
    </source>
</evidence>
<dbReference type="RefSeq" id="WP_309204257.1">
    <property type="nucleotide sequence ID" value="NZ_CP133548.1"/>
</dbReference>
<protein>
    <recommendedName>
        <fullName evidence="3">Glyoxalase/bleomycin resistance protein/dioxygenase superfamily protein</fullName>
    </recommendedName>
</protein>
<evidence type="ECO:0000313" key="1">
    <source>
        <dbReference type="EMBL" id="WMS89019.1"/>
    </source>
</evidence>
<gene>
    <name evidence="1" type="ORF">Q9312_08905</name>
</gene>
<dbReference type="EMBL" id="CP133548">
    <property type="protein sequence ID" value="WMS89019.1"/>
    <property type="molecule type" value="Genomic_DNA"/>
</dbReference>
<organism evidence="1 2">
    <name type="scientific">Pleionea litopenaei</name>
    <dbReference type="NCBI Taxonomy" id="3070815"/>
    <lineage>
        <taxon>Bacteria</taxon>
        <taxon>Pseudomonadati</taxon>
        <taxon>Pseudomonadota</taxon>
        <taxon>Gammaproteobacteria</taxon>
        <taxon>Oceanospirillales</taxon>
        <taxon>Pleioneaceae</taxon>
        <taxon>Pleionea</taxon>
    </lineage>
</organism>
<keyword evidence="2" id="KW-1185">Reference proteome</keyword>